<dbReference type="Proteomes" id="UP000050430">
    <property type="component" value="Unassembled WGS sequence"/>
</dbReference>
<dbReference type="STRING" id="229920.ADM99_04140"/>
<dbReference type="OrthoDB" id="6026023at2"/>
<dbReference type="RefSeq" id="WP_139044473.1">
    <property type="nucleotide sequence ID" value="NZ_BBYA01000009.1"/>
</dbReference>
<dbReference type="AlphaFoldDB" id="A0A0P6XF14"/>
<feature type="transmembrane region" description="Helical" evidence="1">
    <location>
        <begin position="7"/>
        <end position="29"/>
    </location>
</feature>
<feature type="transmembrane region" description="Helical" evidence="1">
    <location>
        <begin position="49"/>
        <end position="73"/>
    </location>
</feature>
<keyword evidence="1" id="KW-1133">Transmembrane helix</keyword>
<keyword evidence="3" id="KW-1185">Reference proteome</keyword>
<name>A0A0P6XF14_9CHLR</name>
<reference evidence="2 3" key="1">
    <citation type="submission" date="2015-07" db="EMBL/GenBank/DDBJ databases">
        <title>Genome sequence of Leptolinea tardivitalis DSM 16556.</title>
        <authorList>
            <person name="Hemp J."/>
            <person name="Ward L.M."/>
            <person name="Pace L.A."/>
            <person name="Fischer W.W."/>
        </authorList>
    </citation>
    <scope>NUCLEOTIDE SEQUENCE [LARGE SCALE GENOMIC DNA]</scope>
    <source>
        <strain evidence="2 3">YMTK-2</strain>
    </source>
</reference>
<keyword evidence="1" id="KW-0472">Membrane</keyword>
<sequence length="83" mass="9293">MKLKRIVMIVLSAGWLLPVNLGISSFFSWAQYELEPRLNGVFPGNSFPFLGFAGQMIAVGSIWLAVAITVWVIKVFNYINMGR</sequence>
<evidence type="ECO:0000256" key="1">
    <source>
        <dbReference type="SAM" id="Phobius"/>
    </source>
</evidence>
<dbReference type="EMBL" id="LGCK01000006">
    <property type="protein sequence ID" value="KPL73399.1"/>
    <property type="molecule type" value="Genomic_DNA"/>
</dbReference>
<evidence type="ECO:0000313" key="3">
    <source>
        <dbReference type="Proteomes" id="UP000050430"/>
    </source>
</evidence>
<proteinExistence type="predicted"/>
<evidence type="ECO:0000313" key="2">
    <source>
        <dbReference type="EMBL" id="KPL73399.1"/>
    </source>
</evidence>
<keyword evidence="1" id="KW-0812">Transmembrane</keyword>
<accession>A0A0P6XF14</accession>
<protein>
    <submittedName>
        <fullName evidence="2">Uncharacterized protein</fullName>
    </submittedName>
</protein>
<comment type="caution">
    <text evidence="2">The sequence shown here is derived from an EMBL/GenBank/DDBJ whole genome shotgun (WGS) entry which is preliminary data.</text>
</comment>
<organism evidence="2 3">
    <name type="scientific">Leptolinea tardivitalis</name>
    <dbReference type="NCBI Taxonomy" id="229920"/>
    <lineage>
        <taxon>Bacteria</taxon>
        <taxon>Bacillati</taxon>
        <taxon>Chloroflexota</taxon>
        <taxon>Anaerolineae</taxon>
        <taxon>Anaerolineales</taxon>
        <taxon>Anaerolineaceae</taxon>
        <taxon>Leptolinea</taxon>
    </lineage>
</organism>
<gene>
    <name evidence="2" type="ORF">ADM99_04140</name>
</gene>